<evidence type="ECO:0000313" key="7">
    <source>
        <dbReference type="Proteomes" id="UP000009168"/>
    </source>
</evidence>
<proteinExistence type="predicted"/>
<evidence type="ECO:0000259" key="4">
    <source>
        <dbReference type="PROSITE" id="PS50042"/>
    </source>
</evidence>
<dbReference type="Gene3D" id="1.10.287.630">
    <property type="entry name" value="Helix hairpin bin"/>
    <property type="match status" value="1"/>
</dbReference>
<dbReference type="Gene3D" id="2.60.120.10">
    <property type="entry name" value="Jelly Rolls"/>
    <property type="match status" value="1"/>
</dbReference>
<feature type="region of interest" description="Disordered" evidence="2">
    <location>
        <begin position="459"/>
        <end position="504"/>
    </location>
</feature>
<dbReference type="InterPro" id="IPR001878">
    <property type="entry name" value="Znf_CCHC"/>
</dbReference>
<dbReference type="PANTHER" id="PTHR45689">
    <property type="entry name" value="I[[H]] CHANNEL, ISOFORM E"/>
    <property type="match status" value="1"/>
</dbReference>
<dbReference type="AlphaFoldDB" id="Q23CM8"/>
<reference evidence="7" key="1">
    <citation type="journal article" date="2006" name="PLoS Biol.">
        <title>Macronuclear genome sequence of the ciliate Tetrahymena thermophila, a model eukaryote.</title>
        <authorList>
            <person name="Eisen J.A."/>
            <person name="Coyne R.S."/>
            <person name="Wu M."/>
            <person name="Wu D."/>
            <person name="Thiagarajan M."/>
            <person name="Wortman J.R."/>
            <person name="Badger J.H."/>
            <person name="Ren Q."/>
            <person name="Amedeo P."/>
            <person name="Jones K.M."/>
            <person name="Tallon L.J."/>
            <person name="Delcher A.L."/>
            <person name="Salzberg S.L."/>
            <person name="Silva J.C."/>
            <person name="Haas B.J."/>
            <person name="Majoros W.H."/>
            <person name="Farzad M."/>
            <person name="Carlton J.M."/>
            <person name="Smith R.K. Jr."/>
            <person name="Garg J."/>
            <person name="Pearlman R.E."/>
            <person name="Karrer K.M."/>
            <person name="Sun L."/>
            <person name="Manning G."/>
            <person name="Elde N.C."/>
            <person name="Turkewitz A.P."/>
            <person name="Asai D.J."/>
            <person name="Wilkes D.E."/>
            <person name="Wang Y."/>
            <person name="Cai H."/>
            <person name="Collins K."/>
            <person name="Stewart B.A."/>
            <person name="Lee S.R."/>
            <person name="Wilamowska K."/>
            <person name="Weinberg Z."/>
            <person name="Ruzzo W.L."/>
            <person name="Wloga D."/>
            <person name="Gaertig J."/>
            <person name="Frankel J."/>
            <person name="Tsao C.-C."/>
            <person name="Gorovsky M.A."/>
            <person name="Keeling P.J."/>
            <person name="Waller R.F."/>
            <person name="Patron N.J."/>
            <person name="Cherry J.M."/>
            <person name="Stover N.A."/>
            <person name="Krieger C.J."/>
            <person name="del Toro C."/>
            <person name="Ryder H.F."/>
            <person name="Williamson S.C."/>
            <person name="Barbeau R.A."/>
            <person name="Hamilton E.P."/>
            <person name="Orias E."/>
        </authorList>
    </citation>
    <scope>NUCLEOTIDE SEQUENCE [LARGE SCALE GENOMIC DNA]</scope>
    <source>
        <strain evidence="7">SB210</strain>
    </source>
</reference>
<evidence type="ECO:0000313" key="6">
    <source>
        <dbReference type="EMBL" id="EAR94252.3"/>
    </source>
</evidence>
<dbReference type="Pfam" id="PF00027">
    <property type="entry name" value="cNMP_binding"/>
    <property type="match status" value="1"/>
</dbReference>
<dbReference type="SUPFAM" id="SSF81324">
    <property type="entry name" value="Voltage-gated potassium channels"/>
    <property type="match status" value="1"/>
</dbReference>
<evidence type="ECO:0000256" key="1">
    <source>
        <dbReference type="PROSITE-ProRule" id="PRU00047"/>
    </source>
</evidence>
<feature type="compositionally biased region" description="Polar residues" evidence="2">
    <location>
        <begin position="471"/>
        <end position="485"/>
    </location>
</feature>
<dbReference type="Gene3D" id="1.10.287.70">
    <property type="match status" value="1"/>
</dbReference>
<feature type="compositionally biased region" description="Polar residues" evidence="2">
    <location>
        <begin position="493"/>
        <end position="504"/>
    </location>
</feature>
<dbReference type="RefSeq" id="XP_001014497.3">
    <property type="nucleotide sequence ID" value="XM_001014497.3"/>
</dbReference>
<evidence type="ECO:0000256" key="3">
    <source>
        <dbReference type="SAM" id="Phobius"/>
    </source>
</evidence>
<dbReference type="GO" id="GO:0098855">
    <property type="term" value="C:HCN channel complex"/>
    <property type="evidence" value="ECO:0007669"/>
    <property type="project" value="TreeGrafter"/>
</dbReference>
<evidence type="ECO:0000256" key="2">
    <source>
        <dbReference type="SAM" id="MobiDB-lite"/>
    </source>
</evidence>
<feature type="compositionally biased region" description="Low complexity" evidence="2">
    <location>
        <begin position="528"/>
        <end position="547"/>
    </location>
</feature>
<dbReference type="SMART" id="SM00100">
    <property type="entry name" value="cNMP"/>
    <property type="match status" value="1"/>
</dbReference>
<feature type="transmembrane region" description="Helical" evidence="3">
    <location>
        <begin position="7"/>
        <end position="28"/>
    </location>
</feature>
<dbReference type="GO" id="GO:0003676">
    <property type="term" value="F:nucleic acid binding"/>
    <property type="evidence" value="ECO:0007669"/>
    <property type="project" value="InterPro"/>
</dbReference>
<accession>Q23CM8</accession>
<feature type="domain" description="Cyclic nucleotide-binding" evidence="4">
    <location>
        <begin position="200"/>
        <end position="301"/>
    </location>
</feature>
<dbReference type="Proteomes" id="UP000009168">
    <property type="component" value="Unassembled WGS sequence"/>
</dbReference>
<dbReference type="InterPro" id="IPR051413">
    <property type="entry name" value="K/Na_HCN_channel"/>
</dbReference>
<dbReference type="InParanoid" id="Q23CM8"/>
<dbReference type="GO" id="GO:0008270">
    <property type="term" value="F:zinc ion binding"/>
    <property type="evidence" value="ECO:0007669"/>
    <property type="project" value="UniProtKB-KW"/>
</dbReference>
<dbReference type="InterPro" id="IPR013099">
    <property type="entry name" value="K_chnl_dom"/>
</dbReference>
<dbReference type="GeneID" id="7826670"/>
<keyword evidence="1" id="KW-0863">Zinc-finger</keyword>
<gene>
    <name evidence="6" type="ORF">TTHERM_00854310</name>
</gene>
<dbReference type="CDD" id="cd00038">
    <property type="entry name" value="CAP_ED"/>
    <property type="match status" value="1"/>
</dbReference>
<dbReference type="EMBL" id="GG662716">
    <property type="protein sequence ID" value="EAR94252.3"/>
    <property type="molecule type" value="Genomic_DNA"/>
</dbReference>
<protein>
    <submittedName>
        <fullName evidence="6">Cyclic nucleotide-binding domain protein</fullName>
    </submittedName>
</protein>
<keyword evidence="7" id="KW-1185">Reference proteome</keyword>
<dbReference type="PROSITE" id="PS50042">
    <property type="entry name" value="CNMP_BINDING_3"/>
    <property type="match status" value="1"/>
</dbReference>
<name>Q23CM8_TETTS</name>
<dbReference type="GO" id="GO:0005249">
    <property type="term" value="F:voltage-gated potassium channel activity"/>
    <property type="evidence" value="ECO:0007669"/>
    <property type="project" value="TreeGrafter"/>
</dbReference>
<dbReference type="KEGG" id="tet:TTHERM_00854310"/>
<dbReference type="SUPFAM" id="SSF51206">
    <property type="entry name" value="cAMP-binding domain-like"/>
    <property type="match status" value="1"/>
</dbReference>
<feature type="domain" description="CCHC-type" evidence="5">
    <location>
        <begin position="325"/>
        <end position="339"/>
    </location>
</feature>
<keyword evidence="3" id="KW-1133">Transmembrane helix</keyword>
<keyword evidence="3" id="KW-0472">Membrane</keyword>
<keyword evidence="1" id="KW-0862">Zinc</keyword>
<dbReference type="eggNOG" id="KOG0498">
    <property type="taxonomic scope" value="Eukaryota"/>
</dbReference>
<dbReference type="InterPro" id="IPR018490">
    <property type="entry name" value="cNMP-bd_dom_sf"/>
</dbReference>
<dbReference type="GO" id="GO:0035725">
    <property type="term" value="P:sodium ion transmembrane transport"/>
    <property type="evidence" value="ECO:0007669"/>
    <property type="project" value="TreeGrafter"/>
</dbReference>
<organism evidence="6 7">
    <name type="scientific">Tetrahymena thermophila (strain SB210)</name>
    <dbReference type="NCBI Taxonomy" id="312017"/>
    <lineage>
        <taxon>Eukaryota</taxon>
        <taxon>Sar</taxon>
        <taxon>Alveolata</taxon>
        <taxon>Ciliophora</taxon>
        <taxon>Intramacronucleata</taxon>
        <taxon>Oligohymenophorea</taxon>
        <taxon>Hymenostomatida</taxon>
        <taxon>Tetrahymenina</taxon>
        <taxon>Tetrahymenidae</taxon>
        <taxon>Tetrahymena</taxon>
    </lineage>
</organism>
<dbReference type="HOGENOM" id="CLU_009145_0_0_1"/>
<dbReference type="PANTHER" id="PTHR45689:SF5">
    <property type="entry name" value="I[[H]] CHANNEL, ISOFORM E"/>
    <property type="match status" value="1"/>
</dbReference>
<feature type="region of interest" description="Disordered" evidence="2">
    <location>
        <begin position="528"/>
        <end position="548"/>
    </location>
</feature>
<keyword evidence="1" id="KW-0479">Metal-binding</keyword>
<dbReference type="InterPro" id="IPR014710">
    <property type="entry name" value="RmlC-like_jellyroll"/>
</dbReference>
<feature type="transmembrane region" description="Helical" evidence="3">
    <location>
        <begin position="85"/>
        <end position="102"/>
    </location>
</feature>
<keyword evidence="3" id="KW-0812">Transmembrane</keyword>
<feature type="transmembrane region" description="Helical" evidence="3">
    <location>
        <begin position="54"/>
        <end position="73"/>
    </location>
</feature>
<dbReference type="OrthoDB" id="292483at2759"/>
<sequence>MKYMIDLLRLVFIIGCVCHVFCLFWYGIAVYEMNLGKNNTWLHAKGLVEEDNILIKYIYSFYFLSVTMSTVGYGDITPQNPAEMTFTIITMFVTGFFWAYSLNRIGKIIQNSEKEDKAYRENMQIIHTFMREENVDSDLRAKVSNYLKYYYKESNEVKKNQEQIIINQLSDQLKNDLMKNVRGKYLKDIPFISQLKTQNKLISIMKEMLFSPGEYIFHQDEVNDCSLFFLVKGEVEIIQETSQKKQEGQILVKKLQKSSYFGEIAFITGGSRSSSARAIDFCVVYKMERLKFLEIVKESNDDYETFCMIKEALLFKSSYNLIQSKCFSCGDKSHLIQECNKIHFTVSKRLIAAKAFRSVAIKQRYPIQRRNKKYSALNNIDYCLNDAYKILNDQIFSESLESSYIDEQTMEQLQRLKTNQKYSFLSNKKVQTFLEDRKISINTSDLLAAPQIQTMYFEQNQKQQHDESSHNDQYTGSQGGSIFNQSEKEKPSNHNSQLKQKSPISSDNLESFTAAADENPTILFKSSQDIQKPQHQQEIQQKQQQQQVDCDHSELQKIIGQNNKVLNTDDVVLIDVNQLNDSKPQIITQKQQSNMKQYSKNLTGCQSNRQAIKRITFKKDELPKKNSIASEDLIPSSELIQPIYVQNSNFASIKNFKTNTIEDSDIQETSDTDTNNFKIKAQRYFQQIKCQNMVQKQQKCSFSQYQNTSSSSQKKIPLPDQYIQIQSQFNILEDYSRQSNQILESTDKSNNQDHFRKQLFEQQISKYPTIDQQKYKRPERRKSTITQETNFQSFYPNQKNLEQFVIRSQVFENQYFERIQQKQLKYSPEIYEQKQSKILDFIQQFEWEFLEMQLFDKIKNFQYYYPTFNFNNVIKKIKQQQQPRRTIHSKRKIRACLINGQRRKPIFDKNGLGNQNIFQNN</sequence>
<evidence type="ECO:0000259" key="5">
    <source>
        <dbReference type="PROSITE" id="PS50158"/>
    </source>
</evidence>
<dbReference type="PROSITE" id="PS50158">
    <property type="entry name" value="ZF_CCHC"/>
    <property type="match status" value="1"/>
</dbReference>
<dbReference type="GO" id="GO:0003254">
    <property type="term" value="P:regulation of membrane depolarization"/>
    <property type="evidence" value="ECO:0007669"/>
    <property type="project" value="TreeGrafter"/>
</dbReference>
<dbReference type="InterPro" id="IPR000595">
    <property type="entry name" value="cNMP-bd_dom"/>
</dbReference>
<dbReference type="Pfam" id="PF07885">
    <property type="entry name" value="Ion_trans_2"/>
    <property type="match status" value="1"/>
</dbReference>